<dbReference type="PANTHER" id="PTHR35008:SF9">
    <property type="entry name" value="CYTOCHROME C DOMAIN-CONTAINING PROTEIN"/>
    <property type="match status" value="1"/>
</dbReference>
<keyword evidence="2 4" id="KW-0479">Metal-binding</keyword>
<evidence type="ECO:0000256" key="2">
    <source>
        <dbReference type="ARBA" id="ARBA00022723"/>
    </source>
</evidence>
<keyword evidence="5" id="KW-0732">Signal</keyword>
<dbReference type="RefSeq" id="WP_274353453.1">
    <property type="nucleotide sequence ID" value="NZ_JAQZSM010000019.1"/>
</dbReference>
<dbReference type="SUPFAM" id="SSF46626">
    <property type="entry name" value="Cytochrome c"/>
    <property type="match status" value="1"/>
</dbReference>
<dbReference type="EMBL" id="JAQZSM010000019">
    <property type="protein sequence ID" value="MDD7972776.1"/>
    <property type="molecule type" value="Genomic_DNA"/>
</dbReference>
<dbReference type="Pfam" id="PF13442">
    <property type="entry name" value="Cytochrome_CBB3"/>
    <property type="match status" value="1"/>
</dbReference>
<keyword evidence="8" id="KW-1185">Reference proteome</keyword>
<evidence type="ECO:0000256" key="3">
    <source>
        <dbReference type="ARBA" id="ARBA00023004"/>
    </source>
</evidence>
<evidence type="ECO:0000313" key="8">
    <source>
        <dbReference type="Proteomes" id="UP001431784"/>
    </source>
</evidence>
<dbReference type="InterPro" id="IPR036909">
    <property type="entry name" value="Cyt_c-like_dom_sf"/>
</dbReference>
<feature type="signal peptide" evidence="5">
    <location>
        <begin position="1"/>
        <end position="22"/>
    </location>
</feature>
<dbReference type="PANTHER" id="PTHR35008">
    <property type="entry name" value="BLL4482 PROTEIN-RELATED"/>
    <property type="match status" value="1"/>
</dbReference>
<evidence type="ECO:0000256" key="1">
    <source>
        <dbReference type="ARBA" id="ARBA00022617"/>
    </source>
</evidence>
<proteinExistence type="predicted"/>
<dbReference type="InterPro" id="IPR009056">
    <property type="entry name" value="Cyt_c-like_dom"/>
</dbReference>
<name>A0ABT5TCC9_9RHOB</name>
<organism evidence="7 8">
    <name type="scientific">Roseinatronobacter alkalisoli</name>
    <dbReference type="NCBI Taxonomy" id="3028235"/>
    <lineage>
        <taxon>Bacteria</taxon>
        <taxon>Pseudomonadati</taxon>
        <taxon>Pseudomonadota</taxon>
        <taxon>Alphaproteobacteria</taxon>
        <taxon>Rhodobacterales</taxon>
        <taxon>Paracoccaceae</taxon>
        <taxon>Roseinatronobacter</taxon>
    </lineage>
</organism>
<reference evidence="7" key="1">
    <citation type="submission" date="2023-02" db="EMBL/GenBank/DDBJ databases">
        <title>Description of Roseinatronobacter alkalisoli sp. nov., an alkaliphilic bacerium isolated from soda soil.</title>
        <authorList>
            <person name="Wei W."/>
        </authorList>
    </citation>
    <scope>NUCLEOTIDE SEQUENCE</scope>
    <source>
        <strain evidence="7">HJB301</strain>
    </source>
</reference>
<feature type="domain" description="Cytochrome c" evidence="6">
    <location>
        <begin position="46"/>
        <end position="125"/>
    </location>
</feature>
<dbReference type="Proteomes" id="UP001431784">
    <property type="component" value="Unassembled WGS sequence"/>
</dbReference>
<dbReference type="InterPro" id="IPR051459">
    <property type="entry name" value="Cytochrome_c-type_DH"/>
</dbReference>
<dbReference type="PROSITE" id="PS51007">
    <property type="entry name" value="CYTC"/>
    <property type="match status" value="1"/>
</dbReference>
<dbReference type="Gene3D" id="1.10.760.10">
    <property type="entry name" value="Cytochrome c-like domain"/>
    <property type="match status" value="1"/>
</dbReference>
<evidence type="ECO:0000256" key="4">
    <source>
        <dbReference type="PROSITE-ProRule" id="PRU00433"/>
    </source>
</evidence>
<comment type="caution">
    <text evidence="7">The sequence shown here is derived from an EMBL/GenBank/DDBJ whole genome shotgun (WGS) entry which is preliminary data.</text>
</comment>
<sequence>MMRRDVMFTCIALTLLASTAQTQEAPATAEGADSLLARFSDDSDHFTQTDGAALYRTTCQACHMEDGQGADGAGAHPPLAGNPKMNSKHFIAGVILTGYHGMPRFGDMMTDEQVAAVTNYVRSHFGNDYADPITPEQVAALRPPDDED</sequence>
<keyword evidence="1 4" id="KW-0349">Heme</keyword>
<protein>
    <submittedName>
        <fullName evidence="7">Cytochrome c</fullName>
    </submittedName>
</protein>
<evidence type="ECO:0000313" key="7">
    <source>
        <dbReference type="EMBL" id="MDD7972776.1"/>
    </source>
</evidence>
<evidence type="ECO:0000259" key="6">
    <source>
        <dbReference type="PROSITE" id="PS51007"/>
    </source>
</evidence>
<accession>A0ABT5TCC9</accession>
<keyword evidence="3 4" id="KW-0408">Iron</keyword>
<evidence type="ECO:0000256" key="5">
    <source>
        <dbReference type="SAM" id="SignalP"/>
    </source>
</evidence>
<gene>
    <name evidence="7" type="ORF">PUT78_16905</name>
</gene>
<feature type="chain" id="PRO_5046743537" evidence="5">
    <location>
        <begin position="23"/>
        <end position="148"/>
    </location>
</feature>